<dbReference type="OrthoDB" id="1933837at2759"/>
<reference evidence="5" key="1">
    <citation type="submission" date="2025-08" db="UniProtKB">
        <authorList>
            <consortium name="RefSeq"/>
        </authorList>
    </citation>
    <scope>IDENTIFICATION</scope>
    <source>
        <tissue evidence="5">Fruit stalk</tissue>
    </source>
</reference>
<evidence type="ECO:0000256" key="3">
    <source>
        <dbReference type="SAM" id="Phobius"/>
    </source>
</evidence>
<dbReference type="PANTHER" id="PTHR37371:SF1">
    <property type="entry name" value="KINESIN-LIKE PROTEIN"/>
    <property type="match status" value="1"/>
</dbReference>
<gene>
    <name evidence="5" type="primary">LOC111286113</name>
</gene>
<accession>A0A6P5XUI7</accession>
<keyword evidence="4" id="KW-1185">Reference proteome</keyword>
<dbReference type="RefSeq" id="XP_022731652.1">
    <property type="nucleotide sequence ID" value="XM_022875917.1"/>
</dbReference>
<keyword evidence="1" id="KW-0175">Coiled coil</keyword>
<feature type="coiled-coil region" evidence="1">
    <location>
        <begin position="110"/>
        <end position="137"/>
    </location>
</feature>
<keyword evidence="3" id="KW-1133">Transmembrane helix</keyword>
<dbReference type="PANTHER" id="PTHR37371">
    <property type="entry name" value="OS08G0180400 PROTEIN"/>
    <property type="match status" value="1"/>
</dbReference>
<feature type="transmembrane region" description="Helical" evidence="3">
    <location>
        <begin position="156"/>
        <end position="181"/>
    </location>
</feature>
<organism evidence="4 5">
    <name type="scientific">Durio zibethinus</name>
    <name type="common">Durian</name>
    <dbReference type="NCBI Taxonomy" id="66656"/>
    <lineage>
        <taxon>Eukaryota</taxon>
        <taxon>Viridiplantae</taxon>
        <taxon>Streptophyta</taxon>
        <taxon>Embryophyta</taxon>
        <taxon>Tracheophyta</taxon>
        <taxon>Spermatophyta</taxon>
        <taxon>Magnoliopsida</taxon>
        <taxon>eudicotyledons</taxon>
        <taxon>Gunneridae</taxon>
        <taxon>Pentapetalae</taxon>
        <taxon>rosids</taxon>
        <taxon>malvids</taxon>
        <taxon>Malvales</taxon>
        <taxon>Malvaceae</taxon>
        <taxon>Helicteroideae</taxon>
        <taxon>Durio</taxon>
    </lineage>
</organism>
<protein>
    <submittedName>
        <fullName evidence="5">Uncharacterized protein LOC111286113</fullName>
    </submittedName>
</protein>
<dbReference type="AlphaFoldDB" id="A0A6P5XUI7"/>
<dbReference type="Proteomes" id="UP000515121">
    <property type="component" value="Unplaced"/>
</dbReference>
<sequence length="189" mass="21566">MQTRRNRRSPLPMASPALEENESPPKSNIFNKRKRNIANASYSNSASAFFDLQSSSPNHKTPTTISDLKEFASSRLEDIKRSLVDRSHSEILKDLEASRSRLHKRFKIQTQACQQVMDEAEKEYKKISEKIDGSHEAMKATYAEFMADAQATASRGIFVLLLFMLVFTSTQAFIVISMFYIDLLEITNF</sequence>
<keyword evidence="3" id="KW-0472">Membrane</keyword>
<name>A0A6P5XUI7_DURZI</name>
<evidence type="ECO:0000256" key="1">
    <source>
        <dbReference type="SAM" id="Coils"/>
    </source>
</evidence>
<feature type="region of interest" description="Disordered" evidence="2">
    <location>
        <begin position="1"/>
        <end position="35"/>
    </location>
</feature>
<evidence type="ECO:0000256" key="2">
    <source>
        <dbReference type="SAM" id="MobiDB-lite"/>
    </source>
</evidence>
<keyword evidence="3" id="KW-0812">Transmembrane</keyword>
<evidence type="ECO:0000313" key="5">
    <source>
        <dbReference type="RefSeq" id="XP_022731652.1"/>
    </source>
</evidence>
<proteinExistence type="predicted"/>
<evidence type="ECO:0000313" key="4">
    <source>
        <dbReference type="Proteomes" id="UP000515121"/>
    </source>
</evidence>
<dbReference type="GeneID" id="111286113"/>
<dbReference type="KEGG" id="dzi:111286113"/>